<sequence length="93" mass="10939">MPESNCELPTRAETVEQVEWHDRFAENIPSYLSEEQTQARLRTGIERGLNALWEEHGRLTDIEIETEVHRSRLEPQCSYLEVEIEAASVRWSR</sequence>
<proteinExistence type="predicted"/>
<dbReference type="RefSeq" id="WP_007743349.1">
    <property type="nucleotide sequence ID" value="NZ_AOMF01000182.1"/>
</dbReference>
<reference evidence="1 2" key="1">
    <citation type="journal article" date="2014" name="PLoS Genet.">
        <title>Phylogenetically driven sequencing of extremely halophilic archaea reveals strategies for static and dynamic osmo-response.</title>
        <authorList>
            <person name="Becker E.A."/>
            <person name="Seitzer P.M."/>
            <person name="Tritt A."/>
            <person name="Larsen D."/>
            <person name="Krusor M."/>
            <person name="Yao A.I."/>
            <person name="Wu D."/>
            <person name="Madern D."/>
            <person name="Eisen J.A."/>
            <person name="Darling A.E."/>
            <person name="Facciotti M.T."/>
        </authorList>
    </citation>
    <scope>NUCLEOTIDE SEQUENCE [LARGE SCALE GENOMIC DNA]</scope>
    <source>
        <strain evidence="1 2">JCM 13552</strain>
    </source>
</reference>
<dbReference type="Proteomes" id="UP000011680">
    <property type="component" value="Unassembled WGS sequence"/>
</dbReference>
<keyword evidence="2" id="KW-1185">Reference proteome</keyword>
<dbReference type="EMBL" id="AOMF01000182">
    <property type="protein sequence ID" value="EMA48889.1"/>
    <property type="molecule type" value="Genomic_DNA"/>
</dbReference>
<dbReference type="AlphaFoldDB" id="M0MVQ9"/>
<name>M0MVQ9_9EURY</name>
<evidence type="ECO:0000313" key="1">
    <source>
        <dbReference type="EMBL" id="EMA48889.1"/>
    </source>
</evidence>
<organism evidence="1 2">
    <name type="scientific">Halococcus thailandensis JCM 13552</name>
    <dbReference type="NCBI Taxonomy" id="1227457"/>
    <lineage>
        <taxon>Archaea</taxon>
        <taxon>Methanobacteriati</taxon>
        <taxon>Methanobacteriota</taxon>
        <taxon>Stenosarchaea group</taxon>
        <taxon>Halobacteria</taxon>
        <taxon>Halobacteriales</taxon>
        <taxon>Halococcaceae</taxon>
        <taxon>Halococcus</taxon>
    </lineage>
</organism>
<dbReference type="OrthoDB" id="372966at2157"/>
<dbReference type="STRING" id="1227457.C451_19803"/>
<gene>
    <name evidence="1" type="ORF">C451_19803</name>
</gene>
<protein>
    <submittedName>
        <fullName evidence="1">Uncharacterized protein</fullName>
    </submittedName>
</protein>
<accession>M0MVQ9</accession>
<dbReference type="PATRIC" id="fig|1227457.3.peg.3872"/>
<evidence type="ECO:0000313" key="2">
    <source>
        <dbReference type="Proteomes" id="UP000011680"/>
    </source>
</evidence>
<comment type="caution">
    <text evidence="1">The sequence shown here is derived from an EMBL/GenBank/DDBJ whole genome shotgun (WGS) entry which is preliminary data.</text>
</comment>